<sequence length="154" mass="16721">MLHSDKIKAFILISIVMHGAFVVLFGKVNLSSVPPPDKSLSLIFMSRETAETEIVQREPVWPMPARLEPAFIADPIWEKLDADVAALADVAFPESSLLAPKDTLIPRLDIAQLAGTAYPGAPPELLSELPPESKFMPTPEFALGPAFPGLFESD</sequence>
<keyword evidence="1" id="KW-0812">Transmembrane</keyword>
<dbReference type="Proteomes" id="UP000285961">
    <property type="component" value="Unassembled WGS sequence"/>
</dbReference>
<dbReference type="EMBL" id="QZKI01000123">
    <property type="protein sequence ID" value="RJP65735.1"/>
    <property type="molecule type" value="Genomic_DNA"/>
</dbReference>
<evidence type="ECO:0000313" key="3">
    <source>
        <dbReference type="Proteomes" id="UP000285961"/>
    </source>
</evidence>
<evidence type="ECO:0000256" key="1">
    <source>
        <dbReference type="SAM" id="Phobius"/>
    </source>
</evidence>
<keyword evidence="1" id="KW-1133">Transmembrane helix</keyword>
<name>A0A419EQS9_9BACT</name>
<protein>
    <submittedName>
        <fullName evidence="2">Uncharacterized protein</fullName>
    </submittedName>
</protein>
<gene>
    <name evidence="2" type="ORF">C4532_17240</name>
</gene>
<accession>A0A419EQS9</accession>
<keyword evidence="1" id="KW-0472">Membrane</keyword>
<comment type="caution">
    <text evidence="2">The sequence shown here is derived from an EMBL/GenBank/DDBJ whole genome shotgun (WGS) entry which is preliminary data.</text>
</comment>
<organism evidence="2 3">
    <name type="scientific">Candidatus Abyssobacteria bacterium SURF_17</name>
    <dbReference type="NCBI Taxonomy" id="2093361"/>
    <lineage>
        <taxon>Bacteria</taxon>
        <taxon>Pseudomonadati</taxon>
        <taxon>Candidatus Hydrogenedentota</taxon>
        <taxon>Candidatus Abyssobacteria</taxon>
    </lineage>
</organism>
<proteinExistence type="predicted"/>
<reference evidence="2 3" key="1">
    <citation type="journal article" date="2017" name="ISME J.">
        <title>Energy and carbon metabolisms in a deep terrestrial subsurface fluid microbial community.</title>
        <authorList>
            <person name="Momper L."/>
            <person name="Jungbluth S.P."/>
            <person name="Lee M.D."/>
            <person name="Amend J.P."/>
        </authorList>
    </citation>
    <scope>NUCLEOTIDE SEQUENCE [LARGE SCALE GENOMIC DNA]</scope>
    <source>
        <strain evidence="2">SURF_17</strain>
    </source>
</reference>
<dbReference type="AlphaFoldDB" id="A0A419EQS9"/>
<feature type="transmembrane region" description="Helical" evidence="1">
    <location>
        <begin position="7"/>
        <end position="26"/>
    </location>
</feature>
<evidence type="ECO:0000313" key="2">
    <source>
        <dbReference type="EMBL" id="RJP65735.1"/>
    </source>
</evidence>